<evidence type="ECO:0000313" key="2">
    <source>
        <dbReference type="Proteomes" id="UP001493487"/>
    </source>
</evidence>
<dbReference type="RefSeq" id="WP_232189710.1">
    <property type="nucleotide sequence ID" value="NZ_JAIOAP010000022.1"/>
</dbReference>
<name>A0ABV1L1P6_9BACL</name>
<dbReference type="Gene3D" id="3.30.470.20">
    <property type="entry name" value="ATP-grasp fold, B domain"/>
    <property type="match status" value="1"/>
</dbReference>
<dbReference type="Pfam" id="PF14398">
    <property type="entry name" value="ATPgrasp_YheCD"/>
    <property type="match status" value="1"/>
</dbReference>
<protein>
    <submittedName>
        <fullName evidence="1">YheC/YheD family protein</fullName>
    </submittedName>
</protein>
<reference evidence="1 2" key="1">
    <citation type="journal article" date="2023" name="Genome Announc.">
        <title>Pan-Genome Analyses of the Genus Cohnella and Proposal of the Novel Species Cohnella silvisoli sp. nov., Isolated from Forest Soil.</title>
        <authorList>
            <person name="Wang C."/>
            <person name="Mao L."/>
            <person name="Bao G."/>
            <person name="Zhu H."/>
        </authorList>
    </citation>
    <scope>NUCLEOTIDE SEQUENCE [LARGE SCALE GENOMIC DNA]</scope>
    <source>
        <strain evidence="1 2">NL03-T5-1</strain>
    </source>
</reference>
<accession>A0ABV1L1P6</accession>
<comment type="caution">
    <text evidence="1">The sequence shown here is derived from an EMBL/GenBank/DDBJ whole genome shotgun (WGS) entry which is preliminary data.</text>
</comment>
<sequence length="249" mass="29231">MAIEKHHVKSKLAVAYQLIHTPRISRHIPDTELLRESSFYRMLSKHDKIYLKPDQGRKSRGVIRVERLRDDSYKLRQGTEVNYVDGKDLWTSVKGITEDSRYVVQRAVDSVTKGGRPFDLRCHSLRVRGKWKVGGICGRLGEHGSIVTTSHYGGTPVLLRTLFKRHLEYTAKERIKMNRKLERCVLRTVRRVSQMYPNLKEFAVDIGIDRHKKIWIYEVNIEPLIRGNFKLLPDQALFRKIKRMREIAR</sequence>
<dbReference type="InterPro" id="IPR026838">
    <property type="entry name" value="YheC/D"/>
</dbReference>
<organism evidence="1 2">
    <name type="scientific">Cohnella silvisoli</name>
    <dbReference type="NCBI Taxonomy" id="2873699"/>
    <lineage>
        <taxon>Bacteria</taxon>
        <taxon>Bacillati</taxon>
        <taxon>Bacillota</taxon>
        <taxon>Bacilli</taxon>
        <taxon>Bacillales</taxon>
        <taxon>Paenibacillaceae</taxon>
        <taxon>Cohnella</taxon>
    </lineage>
</organism>
<dbReference type="SUPFAM" id="SSF56059">
    <property type="entry name" value="Glutathione synthetase ATP-binding domain-like"/>
    <property type="match status" value="1"/>
</dbReference>
<gene>
    <name evidence="1" type="ORF">QJS35_28270</name>
</gene>
<evidence type="ECO:0000313" key="1">
    <source>
        <dbReference type="EMBL" id="MEQ4486285.1"/>
    </source>
</evidence>
<dbReference type="Proteomes" id="UP001493487">
    <property type="component" value="Unassembled WGS sequence"/>
</dbReference>
<dbReference type="EMBL" id="JASKHM010000020">
    <property type="protein sequence ID" value="MEQ4486285.1"/>
    <property type="molecule type" value="Genomic_DNA"/>
</dbReference>
<keyword evidence="2" id="KW-1185">Reference proteome</keyword>
<proteinExistence type="predicted"/>